<evidence type="ECO:0000259" key="5">
    <source>
        <dbReference type="Pfam" id="PF01258"/>
    </source>
</evidence>
<keyword evidence="2" id="KW-0863">Zinc-finger</keyword>
<dbReference type="PANTHER" id="PTHR33823">
    <property type="entry name" value="RNA POLYMERASE-BINDING TRANSCRIPTION FACTOR DKSA-RELATED"/>
    <property type="match status" value="1"/>
</dbReference>
<feature type="domain" description="DnaK suppressor protein-like N-terminal" evidence="6">
    <location>
        <begin position="18"/>
        <end position="74"/>
    </location>
</feature>
<comment type="caution">
    <text evidence="7">The sequence shown here is derived from an EMBL/GenBank/DDBJ whole genome shotgun (WGS) entry which is preliminary data.</text>
</comment>
<reference evidence="7 8" key="1">
    <citation type="submission" date="2017-01" db="EMBL/GenBank/DDBJ databases">
        <title>Novel large sulfur bacteria in the metagenomes of groundwater-fed chemosynthetic microbial mats in the Lake Huron basin.</title>
        <authorList>
            <person name="Sharrar A.M."/>
            <person name="Flood B.E."/>
            <person name="Bailey J.V."/>
            <person name="Jones D.S."/>
            <person name="Biddanda B."/>
            <person name="Ruberg S.A."/>
            <person name="Marcus D.N."/>
            <person name="Dick G.J."/>
        </authorList>
    </citation>
    <scope>NUCLEOTIDE SEQUENCE [LARGE SCALE GENOMIC DNA]</scope>
    <source>
        <strain evidence="7">A8</strain>
    </source>
</reference>
<dbReference type="AlphaFoldDB" id="A0A1Y1QAG3"/>
<dbReference type="Pfam" id="PF21173">
    <property type="entry name" value="DksA-like_N"/>
    <property type="match status" value="1"/>
</dbReference>
<dbReference type="InterPro" id="IPR000962">
    <property type="entry name" value="Znf_DskA_TraR"/>
</dbReference>
<dbReference type="InterPro" id="IPR048487">
    <property type="entry name" value="DksA-like_N"/>
</dbReference>
<accession>A0A1Y1QAG3</accession>
<gene>
    <name evidence="7" type="ORF">BWK73_46060</name>
</gene>
<feature type="zinc finger region" description="dksA C4-type" evidence="4">
    <location>
        <begin position="82"/>
        <end position="106"/>
    </location>
</feature>
<dbReference type="Proteomes" id="UP000192491">
    <property type="component" value="Unassembled WGS sequence"/>
</dbReference>
<dbReference type="GO" id="GO:0008270">
    <property type="term" value="F:zinc ion binding"/>
    <property type="evidence" value="ECO:0007669"/>
    <property type="project" value="UniProtKB-KW"/>
</dbReference>
<evidence type="ECO:0000256" key="4">
    <source>
        <dbReference type="PROSITE-ProRule" id="PRU00510"/>
    </source>
</evidence>
<sequence length="108" mass="12661">MRTENMYEEKHNHLKELEKVLVERVENISHELNNEHSTDYAEQITERENEDVLRNLKEETRLELKQVRSAIKRLDSGEYGICMQCGEAISPARLDALPYATRCIRCAN</sequence>
<evidence type="ECO:0000256" key="2">
    <source>
        <dbReference type="ARBA" id="ARBA00022771"/>
    </source>
</evidence>
<name>A0A1Y1QAG3_9GAMM</name>
<dbReference type="Pfam" id="PF01258">
    <property type="entry name" value="zf-dskA_traR"/>
    <property type="match status" value="1"/>
</dbReference>
<evidence type="ECO:0000256" key="3">
    <source>
        <dbReference type="ARBA" id="ARBA00022833"/>
    </source>
</evidence>
<dbReference type="PANTHER" id="PTHR33823:SF4">
    <property type="entry name" value="GENERAL STRESS PROTEIN 16O"/>
    <property type="match status" value="1"/>
</dbReference>
<keyword evidence="7" id="KW-0489">Methyltransferase</keyword>
<keyword evidence="1" id="KW-0479">Metal-binding</keyword>
<evidence type="ECO:0000313" key="8">
    <source>
        <dbReference type="Proteomes" id="UP000192491"/>
    </source>
</evidence>
<keyword evidence="7" id="KW-0808">Transferase</keyword>
<protein>
    <submittedName>
        <fullName evidence="7">Dimethylmenaquinone methyltransferase</fullName>
    </submittedName>
</protein>
<dbReference type="GO" id="GO:0032259">
    <property type="term" value="P:methylation"/>
    <property type="evidence" value="ECO:0007669"/>
    <property type="project" value="UniProtKB-KW"/>
</dbReference>
<proteinExistence type="predicted"/>
<dbReference type="PROSITE" id="PS51128">
    <property type="entry name" value="ZF_DKSA_2"/>
    <property type="match status" value="1"/>
</dbReference>
<dbReference type="SUPFAM" id="SSF57716">
    <property type="entry name" value="Glucocorticoid receptor-like (DNA-binding domain)"/>
    <property type="match status" value="1"/>
</dbReference>
<keyword evidence="3" id="KW-0862">Zinc</keyword>
<dbReference type="GO" id="GO:0008168">
    <property type="term" value="F:methyltransferase activity"/>
    <property type="evidence" value="ECO:0007669"/>
    <property type="project" value="UniProtKB-KW"/>
</dbReference>
<evidence type="ECO:0000259" key="6">
    <source>
        <dbReference type="Pfam" id="PF21173"/>
    </source>
</evidence>
<evidence type="ECO:0000313" key="7">
    <source>
        <dbReference type="EMBL" id="OQX01454.1"/>
    </source>
</evidence>
<feature type="domain" description="Zinc finger DksA/TraR C4-type" evidence="5">
    <location>
        <begin position="77"/>
        <end position="108"/>
    </location>
</feature>
<evidence type="ECO:0000256" key="1">
    <source>
        <dbReference type="ARBA" id="ARBA00022723"/>
    </source>
</evidence>
<dbReference type="EMBL" id="MTEJ01000575">
    <property type="protein sequence ID" value="OQX01454.1"/>
    <property type="molecule type" value="Genomic_DNA"/>
</dbReference>
<organism evidence="7 8">
    <name type="scientific">Thiothrix lacustris</name>
    <dbReference type="NCBI Taxonomy" id="525917"/>
    <lineage>
        <taxon>Bacteria</taxon>
        <taxon>Pseudomonadati</taxon>
        <taxon>Pseudomonadota</taxon>
        <taxon>Gammaproteobacteria</taxon>
        <taxon>Thiotrichales</taxon>
        <taxon>Thiotrichaceae</taxon>
        <taxon>Thiothrix</taxon>
    </lineage>
</organism>
<dbReference type="STRING" id="1123401.GCA_000621325_03115"/>
<dbReference type="Gene3D" id="1.20.120.910">
    <property type="entry name" value="DksA, coiled-coil domain"/>
    <property type="match status" value="1"/>
</dbReference>